<name>A0A394DDM1_LUPAN</name>
<protein>
    <submittedName>
        <fullName evidence="1">Uncharacterized protein</fullName>
    </submittedName>
</protein>
<dbReference type="EMBL" id="MLAU01001029">
    <property type="protein sequence ID" value="OIW17851.1"/>
    <property type="molecule type" value="Genomic_DNA"/>
</dbReference>
<proteinExistence type="predicted"/>
<dbReference type="AlphaFoldDB" id="A0A394DDM1"/>
<dbReference type="Proteomes" id="UP000188354">
    <property type="component" value="Unassembled WGS sequence"/>
</dbReference>
<evidence type="ECO:0000313" key="2">
    <source>
        <dbReference type="Proteomes" id="UP000188354"/>
    </source>
</evidence>
<comment type="caution">
    <text evidence="1">The sequence shown here is derived from an EMBL/GenBank/DDBJ whole genome shotgun (WGS) entry which is preliminary data.</text>
</comment>
<sequence>MVILERKGNWSEFTNTHKGDKEGIQILEFLSVVLFPSWIGLSLLPNDTCCN</sequence>
<reference evidence="1 2" key="1">
    <citation type="journal article" date="2017" name="Plant Biotechnol. J.">
        <title>A comprehensive draft genome sequence for lupin (Lupinus angustifolius), an emerging health food: insights into plant-microbe interactions and legume evolution.</title>
        <authorList>
            <person name="Hane J.K."/>
            <person name="Ming Y."/>
            <person name="Kamphuis L.G."/>
            <person name="Nelson M.N."/>
            <person name="Garg G."/>
            <person name="Atkins C.A."/>
            <person name="Bayer P.E."/>
            <person name="Bravo A."/>
            <person name="Bringans S."/>
            <person name="Cannon S."/>
            <person name="Edwards D."/>
            <person name="Foley R."/>
            <person name="Gao L.L."/>
            <person name="Harrison M.J."/>
            <person name="Huang W."/>
            <person name="Hurgobin B."/>
            <person name="Li S."/>
            <person name="Liu C.W."/>
            <person name="McGrath A."/>
            <person name="Morahan G."/>
            <person name="Murray J."/>
            <person name="Weller J."/>
            <person name="Jian J."/>
            <person name="Singh K.B."/>
        </authorList>
    </citation>
    <scope>NUCLEOTIDE SEQUENCE [LARGE SCALE GENOMIC DNA]</scope>
    <source>
        <strain evidence="2">cv. Tanjil</strain>
        <tissue evidence="1">Whole plant</tissue>
    </source>
</reference>
<gene>
    <name evidence="1" type="ORF">TanjilG_00231</name>
</gene>
<keyword evidence="2" id="KW-1185">Reference proteome</keyword>
<accession>A0A394DDM1</accession>
<organism evidence="1 2">
    <name type="scientific">Lupinus angustifolius</name>
    <name type="common">Narrow-leaved blue lupine</name>
    <dbReference type="NCBI Taxonomy" id="3871"/>
    <lineage>
        <taxon>Eukaryota</taxon>
        <taxon>Viridiplantae</taxon>
        <taxon>Streptophyta</taxon>
        <taxon>Embryophyta</taxon>
        <taxon>Tracheophyta</taxon>
        <taxon>Spermatophyta</taxon>
        <taxon>Magnoliopsida</taxon>
        <taxon>eudicotyledons</taxon>
        <taxon>Gunneridae</taxon>
        <taxon>Pentapetalae</taxon>
        <taxon>rosids</taxon>
        <taxon>fabids</taxon>
        <taxon>Fabales</taxon>
        <taxon>Fabaceae</taxon>
        <taxon>Papilionoideae</taxon>
        <taxon>50 kb inversion clade</taxon>
        <taxon>genistoids sensu lato</taxon>
        <taxon>core genistoids</taxon>
        <taxon>Genisteae</taxon>
        <taxon>Lupinus</taxon>
    </lineage>
</organism>
<dbReference type="Gramene" id="OIW17851">
    <property type="protein sequence ID" value="OIW17851"/>
    <property type="gene ID" value="TanjilG_00231"/>
</dbReference>
<evidence type="ECO:0000313" key="1">
    <source>
        <dbReference type="EMBL" id="OIW17851.1"/>
    </source>
</evidence>